<dbReference type="InterPro" id="IPR003593">
    <property type="entry name" value="AAA+_ATPase"/>
</dbReference>
<dbReference type="InterPro" id="IPR017871">
    <property type="entry name" value="ABC_transporter-like_CS"/>
</dbReference>
<keyword evidence="2 7" id="KW-0812">Transmembrane</keyword>
<comment type="caution">
    <text evidence="10">The sequence shown here is derived from an EMBL/GenBank/DDBJ whole genome shotgun (WGS) entry which is preliminary data.</text>
</comment>
<dbReference type="GO" id="GO:0005524">
    <property type="term" value="F:ATP binding"/>
    <property type="evidence" value="ECO:0007669"/>
    <property type="project" value="UniProtKB-KW"/>
</dbReference>
<dbReference type="PROSITE" id="PS50929">
    <property type="entry name" value="ABC_TM1F"/>
    <property type="match status" value="1"/>
</dbReference>
<name>A0A1E3AJS4_9FIRM</name>
<evidence type="ECO:0000256" key="5">
    <source>
        <dbReference type="ARBA" id="ARBA00022989"/>
    </source>
</evidence>
<accession>A0A1E3AJS4</accession>
<gene>
    <name evidence="10" type="ORF">BEI61_00657</name>
</gene>
<feature type="domain" description="ABC transmembrane type-1" evidence="9">
    <location>
        <begin position="19"/>
        <end position="300"/>
    </location>
</feature>
<dbReference type="GO" id="GO:0140359">
    <property type="term" value="F:ABC-type transporter activity"/>
    <property type="evidence" value="ECO:0007669"/>
    <property type="project" value="InterPro"/>
</dbReference>
<evidence type="ECO:0000256" key="1">
    <source>
        <dbReference type="ARBA" id="ARBA00004651"/>
    </source>
</evidence>
<sequence length="544" mass="60199">MKQIRWIWSLTKKKRGMILGLLVLVSVIAVFQVCLAVAVQLIVDKAQGKGAAPLSFLMTAVVLTGLVSMLLDGIKLYLQNNSILSLDGRLREKLLIHMEKIPVEKSQSYHSGDMLTRLTEDSAQSARVIPESIVNMAAGIFSFLFAFAYAFLINWKIALALVLLSPLPVIFSNFLMPALQKWTLKAKDGEGKVRGYLQEQLATLVTIKCFSCYEKSAQDFSQLFGDKKKKQLKSVKIQAVMNAGSGFLGIMINFAAIGLGAWYVIRGEMSIGAVLGLVQVSNYISWPFIQMIPLIGELQNNLACTKRVIEVMEIPEEPQTEEMEAEYGDAVPTLCFQDVSFGYGEEGKVMEHFTREMGGNRIVGIFGPSGCGKSTFLKLALGLYEPREGEVAIWLDEKKITGTGMRSCISYVPQDHILHTGTVEENIRYGNRRVTFEDVRKAAVKANIHDTILELPEGYATVIEENGKNLSFGQAQRIIVARALLSGRPVLVFDEPTASLDPVSRDAIINTLVEEAKEKLCIIVSHDYDLKKYCDKIIELAPAG</sequence>
<dbReference type="EMBL" id="MCGH01000001">
    <property type="protein sequence ID" value="ODM09028.1"/>
    <property type="molecule type" value="Genomic_DNA"/>
</dbReference>
<dbReference type="Pfam" id="PF00664">
    <property type="entry name" value="ABC_membrane"/>
    <property type="match status" value="1"/>
</dbReference>
<evidence type="ECO:0000256" key="4">
    <source>
        <dbReference type="ARBA" id="ARBA00022840"/>
    </source>
</evidence>
<protein>
    <submittedName>
        <fullName evidence="10">Putative ABC transporter ATP-binding protein</fullName>
    </submittedName>
</protein>
<dbReference type="InterPro" id="IPR036640">
    <property type="entry name" value="ABC1_TM_sf"/>
</dbReference>
<dbReference type="Proteomes" id="UP000094067">
    <property type="component" value="Unassembled WGS sequence"/>
</dbReference>
<dbReference type="Pfam" id="PF00005">
    <property type="entry name" value="ABC_tran"/>
    <property type="match status" value="1"/>
</dbReference>
<evidence type="ECO:0000313" key="11">
    <source>
        <dbReference type="Proteomes" id="UP000094067"/>
    </source>
</evidence>
<dbReference type="GO" id="GO:0016887">
    <property type="term" value="F:ATP hydrolysis activity"/>
    <property type="evidence" value="ECO:0007669"/>
    <property type="project" value="InterPro"/>
</dbReference>
<keyword evidence="6 7" id="KW-0472">Membrane</keyword>
<dbReference type="PANTHER" id="PTHR24221">
    <property type="entry name" value="ATP-BINDING CASSETTE SUB-FAMILY B"/>
    <property type="match status" value="1"/>
</dbReference>
<evidence type="ECO:0000313" key="10">
    <source>
        <dbReference type="EMBL" id="ODM09028.1"/>
    </source>
</evidence>
<feature type="transmembrane region" description="Helical" evidence="7">
    <location>
        <begin position="52"/>
        <end position="71"/>
    </location>
</feature>
<dbReference type="SMART" id="SM00382">
    <property type="entry name" value="AAA"/>
    <property type="match status" value="1"/>
</dbReference>
<evidence type="ECO:0000259" key="9">
    <source>
        <dbReference type="PROSITE" id="PS50929"/>
    </source>
</evidence>
<dbReference type="SUPFAM" id="SSF90123">
    <property type="entry name" value="ABC transporter transmembrane region"/>
    <property type="match status" value="1"/>
</dbReference>
<dbReference type="Gene3D" id="1.20.1560.10">
    <property type="entry name" value="ABC transporter type 1, transmembrane domain"/>
    <property type="match status" value="1"/>
</dbReference>
<keyword evidence="4 10" id="KW-0067">ATP-binding</keyword>
<dbReference type="Gene3D" id="3.40.50.300">
    <property type="entry name" value="P-loop containing nucleotide triphosphate hydrolases"/>
    <property type="match status" value="1"/>
</dbReference>
<dbReference type="InterPro" id="IPR027417">
    <property type="entry name" value="P-loop_NTPase"/>
</dbReference>
<dbReference type="InterPro" id="IPR011527">
    <property type="entry name" value="ABC1_TM_dom"/>
</dbReference>
<evidence type="ECO:0000256" key="3">
    <source>
        <dbReference type="ARBA" id="ARBA00022741"/>
    </source>
</evidence>
<dbReference type="PROSITE" id="PS00211">
    <property type="entry name" value="ABC_TRANSPORTER_1"/>
    <property type="match status" value="1"/>
</dbReference>
<dbReference type="GO" id="GO:0034040">
    <property type="term" value="F:ATPase-coupled lipid transmembrane transporter activity"/>
    <property type="evidence" value="ECO:0007669"/>
    <property type="project" value="TreeGrafter"/>
</dbReference>
<dbReference type="InterPro" id="IPR039421">
    <property type="entry name" value="Type_1_exporter"/>
</dbReference>
<feature type="domain" description="ABC transporter" evidence="8">
    <location>
        <begin position="334"/>
        <end position="543"/>
    </location>
</feature>
<dbReference type="RefSeq" id="WP_081331041.1">
    <property type="nucleotide sequence ID" value="NZ_MCGH01000001.1"/>
</dbReference>
<evidence type="ECO:0000259" key="8">
    <source>
        <dbReference type="PROSITE" id="PS50893"/>
    </source>
</evidence>
<dbReference type="AlphaFoldDB" id="A0A1E3AJS4"/>
<evidence type="ECO:0000256" key="2">
    <source>
        <dbReference type="ARBA" id="ARBA00022692"/>
    </source>
</evidence>
<comment type="subcellular location">
    <subcellularLocation>
        <location evidence="1">Cell membrane</location>
        <topology evidence="1">Multi-pass membrane protein</topology>
    </subcellularLocation>
</comment>
<dbReference type="SUPFAM" id="SSF52540">
    <property type="entry name" value="P-loop containing nucleoside triphosphate hydrolases"/>
    <property type="match status" value="1"/>
</dbReference>
<organism evidence="10 11">
    <name type="scientific">Eisenbergiella tayi</name>
    <dbReference type="NCBI Taxonomy" id="1432052"/>
    <lineage>
        <taxon>Bacteria</taxon>
        <taxon>Bacillati</taxon>
        <taxon>Bacillota</taxon>
        <taxon>Clostridia</taxon>
        <taxon>Lachnospirales</taxon>
        <taxon>Lachnospiraceae</taxon>
        <taxon>Eisenbergiella</taxon>
    </lineage>
</organism>
<dbReference type="InterPro" id="IPR003439">
    <property type="entry name" value="ABC_transporter-like_ATP-bd"/>
</dbReference>
<feature type="transmembrane region" description="Helical" evidence="7">
    <location>
        <begin position="239"/>
        <end position="265"/>
    </location>
</feature>
<feature type="transmembrane region" description="Helical" evidence="7">
    <location>
        <begin position="157"/>
        <end position="176"/>
    </location>
</feature>
<dbReference type="GO" id="GO:0005886">
    <property type="term" value="C:plasma membrane"/>
    <property type="evidence" value="ECO:0007669"/>
    <property type="project" value="UniProtKB-SubCell"/>
</dbReference>
<keyword evidence="3" id="KW-0547">Nucleotide-binding</keyword>
<evidence type="ECO:0000256" key="7">
    <source>
        <dbReference type="SAM" id="Phobius"/>
    </source>
</evidence>
<reference evidence="10 11" key="1">
    <citation type="submission" date="2016-07" db="EMBL/GenBank/DDBJ databases">
        <title>Characterization of isolates of Eisenbergiella tayi derived from blood cultures, using whole genome sequencing.</title>
        <authorList>
            <person name="Burdz T."/>
            <person name="Wiebe D."/>
            <person name="Huynh C."/>
            <person name="Bernard K."/>
        </authorList>
    </citation>
    <scope>NUCLEOTIDE SEQUENCE [LARGE SCALE GENOMIC DNA]</scope>
    <source>
        <strain evidence="10 11">NML 110608</strain>
    </source>
</reference>
<dbReference type="PANTHER" id="PTHR24221:SF654">
    <property type="entry name" value="ATP-BINDING CASSETTE SUB-FAMILY B MEMBER 6"/>
    <property type="match status" value="1"/>
</dbReference>
<dbReference type="PROSITE" id="PS50893">
    <property type="entry name" value="ABC_TRANSPORTER_2"/>
    <property type="match status" value="1"/>
</dbReference>
<proteinExistence type="predicted"/>
<feature type="transmembrane region" description="Helical" evidence="7">
    <location>
        <begin position="133"/>
        <end position="151"/>
    </location>
</feature>
<dbReference type="CDD" id="cd07346">
    <property type="entry name" value="ABC_6TM_exporters"/>
    <property type="match status" value="1"/>
</dbReference>
<evidence type="ECO:0000256" key="6">
    <source>
        <dbReference type="ARBA" id="ARBA00023136"/>
    </source>
</evidence>
<keyword evidence="5 7" id="KW-1133">Transmembrane helix</keyword>